<comment type="caution">
    <text evidence="2">The sequence shown here is derived from an EMBL/GenBank/DDBJ whole genome shotgun (WGS) entry which is preliminary data.</text>
</comment>
<feature type="chain" id="PRO_5013606468" evidence="1">
    <location>
        <begin position="25"/>
        <end position="83"/>
    </location>
</feature>
<proteinExistence type="predicted"/>
<reference evidence="3" key="1">
    <citation type="submission" date="2017-10" db="EMBL/GenBank/DDBJ databases">
        <title>Rapid genome shrinkage in a self-fertile nematode reveals novel sperm competition proteins.</title>
        <authorList>
            <person name="Yin D."/>
            <person name="Schwarz E.M."/>
            <person name="Thomas C.G."/>
            <person name="Felde R.L."/>
            <person name="Korf I.F."/>
            <person name="Cutter A.D."/>
            <person name="Schartner C.M."/>
            <person name="Ralston E.J."/>
            <person name="Meyer B.J."/>
            <person name="Haag E.S."/>
        </authorList>
    </citation>
    <scope>NUCLEOTIDE SEQUENCE [LARGE SCALE GENOMIC DNA]</scope>
    <source>
        <strain evidence="3">JU1422</strain>
    </source>
</reference>
<name>A0A2G5TCR0_9PELO</name>
<dbReference type="AlphaFoldDB" id="A0A2G5TCR0"/>
<keyword evidence="3" id="KW-1185">Reference proteome</keyword>
<organism evidence="2 3">
    <name type="scientific">Caenorhabditis nigoni</name>
    <dbReference type="NCBI Taxonomy" id="1611254"/>
    <lineage>
        <taxon>Eukaryota</taxon>
        <taxon>Metazoa</taxon>
        <taxon>Ecdysozoa</taxon>
        <taxon>Nematoda</taxon>
        <taxon>Chromadorea</taxon>
        <taxon>Rhabditida</taxon>
        <taxon>Rhabditina</taxon>
        <taxon>Rhabditomorpha</taxon>
        <taxon>Rhabditoidea</taxon>
        <taxon>Rhabditidae</taxon>
        <taxon>Peloderinae</taxon>
        <taxon>Caenorhabditis</taxon>
    </lineage>
</organism>
<gene>
    <name evidence="2" type="primary">Cni-Y58G8A.5</name>
    <name evidence="2" type="synonym">Cnig_chr_V.g18001</name>
    <name evidence="2" type="ORF">B9Z55_018001</name>
</gene>
<dbReference type="Proteomes" id="UP000230233">
    <property type="component" value="Chromosome V"/>
</dbReference>
<accession>A0A2G5TCR0</accession>
<dbReference type="OrthoDB" id="5865042at2759"/>
<protein>
    <submittedName>
        <fullName evidence="2">Uncharacterized protein</fullName>
    </submittedName>
</protein>
<dbReference type="EMBL" id="PDUG01000005">
    <property type="protein sequence ID" value="PIC24836.1"/>
    <property type="molecule type" value="Genomic_DNA"/>
</dbReference>
<evidence type="ECO:0000256" key="1">
    <source>
        <dbReference type="SAM" id="SignalP"/>
    </source>
</evidence>
<evidence type="ECO:0000313" key="3">
    <source>
        <dbReference type="Proteomes" id="UP000230233"/>
    </source>
</evidence>
<keyword evidence="1" id="KW-0732">Signal</keyword>
<feature type="signal peptide" evidence="1">
    <location>
        <begin position="1"/>
        <end position="24"/>
    </location>
</feature>
<sequence length="83" mass="9852">MSRPLNLAILTILLGLLLINYSTCAPGSPTKNLSRQRIMRLKKWYTWNNDLEVTKKWYDWQNMPHVLQQKRQPFEGSSDYIID</sequence>
<evidence type="ECO:0000313" key="2">
    <source>
        <dbReference type="EMBL" id="PIC24836.1"/>
    </source>
</evidence>